<organism evidence="1 2">
    <name type="scientific">Vitrella brassicaformis (strain CCMP3155)</name>
    <dbReference type="NCBI Taxonomy" id="1169540"/>
    <lineage>
        <taxon>Eukaryota</taxon>
        <taxon>Sar</taxon>
        <taxon>Alveolata</taxon>
        <taxon>Colpodellida</taxon>
        <taxon>Vitrellaceae</taxon>
        <taxon>Vitrella</taxon>
    </lineage>
</organism>
<gene>
    <name evidence="1" type="ORF">Vbra_11251</name>
</gene>
<dbReference type="VEuPathDB" id="CryptoDB:Vbra_11251"/>
<dbReference type="Proteomes" id="UP000041254">
    <property type="component" value="Unassembled WGS sequence"/>
</dbReference>
<dbReference type="InParanoid" id="A0A0G4ECS8"/>
<keyword evidence="2" id="KW-1185">Reference proteome</keyword>
<protein>
    <submittedName>
        <fullName evidence="1">Uncharacterized protein</fullName>
    </submittedName>
</protein>
<reference evidence="1 2" key="1">
    <citation type="submission" date="2014-11" db="EMBL/GenBank/DDBJ databases">
        <authorList>
            <person name="Zhu J."/>
            <person name="Qi W."/>
            <person name="Song R."/>
        </authorList>
    </citation>
    <scope>NUCLEOTIDE SEQUENCE [LARGE SCALE GENOMIC DNA]</scope>
</reference>
<sequence length="121" mass="14363">MTYENLIASWVAHFLKRPRPQRPLDIDRIREKIRHIPYYKKPTFFFIKMDSITTDETFLRLEARSKGQTPFHLRGSYGKRGGSQALTPLRICDGHRLEPFVVVFPPLFLVSSRERRDCRRS</sequence>
<dbReference type="AlphaFoldDB" id="A0A0G4ECS8"/>
<dbReference type="EMBL" id="CDMY01000176">
    <property type="protein sequence ID" value="CEL93541.1"/>
    <property type="molecule type" value="Genomic_DNA"/>
</dbReference>
<accession>A0A0G4ECS8</accession>
<name>A0A0G4ECS8_VITBC</name>
<evidence type="ECO:0000313" key="1">
    <source>
        <dbReference type="EMBL" id="CEL93541.1"/>
    </source>
</evidence>
<proteinExistence type="predicted"/>
<evidence type="ECO:0000313" key="2">
    <source>
        <dbReference type="Proteomes" id="UP000041254"/>
    </source>
</evidence>